<evidence type="ECO:0000313" key="3">
    <source>
        <dbReference type="Proteomes" id="UP001556617"/>
    </source>
</evidence>
<comment type="caution">
    <text evidence="2">The sequence shown here is derived from an EMBL/GenBank/DDBJ whole genome shotgun (WGS) entry which is preliminary data.</text>
</comment>
<dbReference type="InterPro" id="IPR010359">
    <property type="entry name" value="IrrE_HExxH"/>
</dbReference>
<name>A0ABV3S4C7_9LACO</name>
<proteinExistence type="predicted"/>
<feature type="domain" description="IrrE N-terminal-like" evidence="1">
    <location>
        <begin position="17"/>
        <end position="90"/>
    </location>
</feature>
<gene>
    <name evidence="2" type="ORF">AB3K24_08140</name>
</gene>
<dbReference type="EMBL" id="JBFPER010000001">
    <property type="protein sequence ID" value="MEX0381318.1"/>
    <property type="molecule type" value="Genomic_DNA"/>
</dbReference>
<dbReference type="RefSeq" id="WP_367975006.1">
    <property type="nucleotide sequence ID" value="NZ_JBFPEQ010000001.1"/>
</dbReference>
<dbReference type="Pfam" id="PF06114">
    <property type="entry name" value="Peptidase_M78"/>
    <property type="match status" value="1"/>
</dbReference>
<evidence type="ECO:0000313" key="2">
    <source>
        <dbReference type="EMBL" id="MEX0381318.1"/>
    </source>
</evidence>
<organism evidence="2 3">
    <name type="scientific">Leuconostoc aquikimchii</name>
    <dbReference type="NCBI Taxonomy" id="3236804"/>
    <lineage>
        <taxon>Bacteria</taxon>
        <taxon>Bacillati</taxon>
        <taxon>Bacillota</taxon>
        <taxon>Bacilli</taxon>
        <taxon>Lactobacillales</taxon>
        <taxon>Lactobacillaceae</taxon>
        <taxon>Leuconostoc</taxon>
    </lineage>
</organism>
<protein>
    <submittedName>
        <fullName evidence="2">ImmA/IrrE family metallo-endopeptidase</fullName>
    </submittedName>
</protein>
<accession>A0ABV3S4C7</accession>
<sequence length="137" mass="15905">MSAYNSVIDYLEDIIQFNHMTLIHISGSAYDPDVVNAKKKVIIINRNYQSHFSYHFRLAHEIAHLLSDTTRTTYNFSQLAKTTAEKQANLTGIKILADFYFSDNQSKKMCWERRFPFIETFGLGQLTHLVEKVLKPT</sequence>
<dbReference type="Proteomes" id="UP001556617">
    <property type="component" value="Unassembled WGS sequence"/>
</dbReference>
<evidence type="ECO:0000259" key="1">
    <source>
        <dbReference type="Pfam" id="PF06114"/>
    </source>
</evidence>
<reference evidence="2 3" key="1">
    <citation type="submission" date="2024-07" db="EMBL/GenBank/DDBJ databases">
        <authorList>
            <person name="Yun M."/>
        </authorList>
    </citation>
    <scope>NUCLEOTIDE SEQUENCE [LARGE SCALE GENOMIC DNA]</scope>
    <source>
        <strain evidence="2 3">MS01</strain>
    </source>
</reference>
<keyword evidence="3" id="KW-1185">Reference proteome</keyword>
<dbReference type="Gene3D" id="1.10.10.2910">
    <property type="match status" value="1"/>
</dbReference>